<sequence>MSEIAHRPLGGRILTKPVMILGIFVLIALYFIARRFLFGLGDVSHMSNGFPLGVWVAVDVVVGTAFGCGGYAMALLVYIFNRNTYHPLMRPALLSGVFGYTLAGMAVMIDLGRYWNAFNLLMPWYAQLNSVIFEVALCVMAYITVLWIEFSPAIMERMPPSLRQRYNVDKVRAFLKRYMYVFIGLGVLLPSMHQSSLGSVLLVMGSKLSPLWYTNWLPLLYLISALSMGYGVVLLESTLVSRAYRLPSESALLASLSKVVAGILALFLIIRFGALLAGGHLDLALAGDFRGNLFLIESALFLAPVLLLATPAGRASQRLRFLAAVCLLAAGSLYRIDSYIMAVNPGNGWVYFPSAPELMITIGMVCLEIILYLLFIKTLPVLRGSANQPQGRLS</sequence>
<dbReference type="InterPro" id="IPR051817">
    <property type="entry name" value="FDH_cytochrome_b556_subunit"/>
</dbReference>
<dbReference type="Pfam" id="PF03916">
    <property type="entry name" value="NrfD"/>
    <property type="match status" value="1"/>
</dbReference>
<protein>
    <submittedName>
        <fullName evidence="8">Ni/Fe-hydrogenase cytochrome b subunit</fullName>
    </submittedName>
</protein>
<keyword evidence="4 7" id="KW-0812">Transmembrane</keyword>
<evidence type="ECO:0000256" key="4">
    <source>
        <dbReference type="ARBA" id="ARBA00022692"/>
    </source>
</evidence>
<proteinExistence type="inferred from homology"/>
<keyword evidence="6 7" id="KW-0472">Membrane</keyword>
<dbReference type="Proteomes" id="UP000807785">
    <property type="component" value="Unassembled WGS sequence"/>
</dbReference>
<dbReference type="EMBL" id="JADJEV010000003">
    <property type="protein sequence ID" value="MBK6973693.1"/>
    <property type="molecule type" value="Genomic_DNA"/>
</dbReference>
<evidence type="ECO:0000256" key="6">
    <source>
        <dbReference type="ARBA" id="ARBA00023136"/>
    </source>
</evidence>
<reference evidence="9" key="1">
    <citation type="journal article" date="2021" name="Nat. Commun.">
        <title>Connecting structure to function with the recovery of over 1000 high-quality metagenome-assembled genomes from activated sludge using long-read sequencing.</title>
        <authorList>
            <person name="Singleton C.M."/>
            <person name="Petriglieri F."/>
            <person name="Kristensen J.M."/>
            <person name="Kirkegaard R.H."/>
            <person name="Michaelsen T.Y."/>
            <person name="Andersen M.H."/>
            <person name="Kondrotaite Z."/>
            <person name="Karst S.M."/>
            <person name="Dueholm M.S."/>
            <person name="Nielsen P.H."/>
            <person name="Albertsen M."/>
        </authorList>
    </citation>
    <scope>NUCLEOTIDE SEQUENCE [LARGE SCALE GENOMIC DNA]</scope>
</reference>
<comment type="similarity">
    <text evidence="2">Belongs to the NrfD family.</text>
</comment>
<dbReference type="NCBIfam" id="NF008133">
    <property type="entry name" value="PRK10881.1"/>
    <property type="match status" value="1"/>
</dbReference>
<feature type="transmembrane region" description="Helical" evidence="7">
    <location>
        <begin position="289"/>
        <end position="309"/>
    </location>
</feature>
<evidence type="ECO:0000256" key="2">
    <source>
        <dbReference type="ARBA" id="ARBA00008929"/>
    </source>
</evidence>
<feature type="transmembrane region" description="Helical" evidence="7">
    <location>
        <begin position="12"/>
        <end position="32"/>
    </location>
</feature>
<dbReference type="GO" id="GO:0005886">
    <property type="term" value="C:plasma membrane"/>
    <property type="evidence" value="ECO:0007669"/>
    <property type="project" value="UniProtKB-SubCell"/>
</dbReference>
<evidence type="ECO:0000313" key="8">
    <source>
        <dbReference type="EMBL" id="MBK6973693.1"/>
    </source>
</evidence>
<keyword evidence="5 7" id="KW-1133">Transmembrane helix</keyword>
<organism evidence="8 9">
    <name type="scientific">Candidatus Methylophosphatis roskildensis</name>
    <dbReference type="NCBI Taxonomy" id="2899263"/>
    <lineage>
        <taxon>Bacteria</taxon>
        <taxon>Pseudomonadati</taxon>
        <taxon>Pseudomonadota</taxon>
        <taxon>Betaproteobacteria</taxon>
        <taxon>Nitrosomonadales</taxon>
        <taxon>Sterolibacteriaceae</taxon>
        <taxon>Candidatus Methylophosphatis</taxon>
    </lineage>
</organism>
<comment type="subcellular location">
    <subcellularLocation>
        <location evidence="1">Cell membrane</location>
        <topology evidence="1">Multi-pass membrane protein</topology>
    </subcellularLocation>
</comment>
<feature type="transmembrane region" description="Helical" evidence="7">
    <location>
        <begin position="213"/>
        <end position="235"/>
    </location>
</feature>
<evidence type="ECO:0000256" key="3">
    <source>
        <dbReference type="ARBA" id="ARBA00022475"/>
    </source>
</evidence>
<dbReference type="PANTHER" id="PTHR30074:SF4">
    <property type="entry name" value="NI_FE-HYDROGENASE 2 B-TYPE CYTOCHROME SUBUNIT-RELATED"/>
    <property type="match status" value="1"/>
</dbReference>
<feature type="transmembrane region" description="Helical" evidence="7">
    <location>
        <begin position="131"/>
        <end position="154"/>
    </location>
</feature>
<dbReference type="AlphaFoldDB" id="A0A9D7DZC2"/>
<feature type="transmembrane region" description="Helical" evidence="7">
    <location>
        <begin position="92"/>
        <end position="111"/>
    </location>
</feature>
<feature type="transmembrane region" description="Helical" evidence="7">
    <location>
        <begin position="52"/>
        <end position="80"/>
    </location>
</feature>
<dbReference type="PANTHER" id="PTHR30074">
    <property type="entry name" value="FORMATE DEHYDROGENASE, NITRATE-INDUCIBLE, CYTOCHROME B556 FDN SUBUNIT"/>
    <property type="match status" value="1"/>
</dbReference>
<name>A0A9D7DZC2_9PROT</name>
<evidence type="ECO:0000256" key="1">
    <source>
        <dbReference type="ARBA" id="ARBA00004651"/>
    </source>
</evidence>
<keyword evidence="3" id="KW-1003">Cell membrane</keyword>
<feature type="transmembrane region" description="Helical" evidence="7">
    <location>
        <begin position="354"/>
        <end position="375"/>
    </location>
</feature>
<evidence type="ECO:0000256" key="5">
    <source>
        <dbReference type="ARBA" id="ARBA00022989"/>
    </source>
</evidence>
<gene>
    <name evidence="8" type="primary">hybB</name>
    <name evidence="8" type="ORF">IPH26_12385</name>
</gene>
<evidence type="ECO:0000256" key="7">
    <source>
        <dbReference type="SAM" id="Phobius"/>
    </source>
</evidence>
<dbReference type="GO" id="GO:0009061">
    <property type="term" value="P:anaerobic respiration"/>
    <property type="evidence" value="ECO:0007669"/>
    <property type="project" value="TreeGrafter"/>
</dbReference>
<feature type="transmembrane region" description="Helical" evidence="7">
    <location>
        <begin position="175"/>
        <end position="193"/>
    </location>
</feature>
<accession>A0A9D7DZC2</accession>
<feature type="transmembrane region" description="Helical" evidence="7">
    <location>
        <begin position="321"/>
        <end position="342"/>
    </location>
</feature>
<dbReference type="InterPro" id="IPR005614">
    <property type="entry name" value="NrfD-like"/>
</dbReference>
<comment type="caution">
    <text evidence="8">The sequence shown here is derived from an EMBL/GenBank/DDBJ whole genome shotgun (WGS) entry which is preliminary data.</text>
</comment>
<evidence type="ECO:0000313" key="9">
    <source>
        <dbReference type="Proteomes" id="UP000807785"/>
    </source>
</evidence>
<feature type="transmembrane region" description="Helical" evidence="7">
    <location>
        <begin position="256"/>
        <end position="277"/>
    </location>
</feature>